<dbReference type="EMBL" id="AGNK02003531">
    <property type="status" value="NOT_ANNOTATED_CDS"/>
    <property type="molecule type" value="Genomic_DNA"/>
</dbReference>
<evidence type="ECO:0000313" key="3">
    <source>
        <dbReference type="EnsemblPlants" id="KQL00576"/>
    </source>
</evidence>
<dbReference type="AlphaFoldDB" id="K3YN84"/>
<dbReference type="EnsemblPlants" id="KQL00576">
    <property type="protein sequence ID" value="KQL00576"/>
    <property type="gene ID" value="SETIT_015724mg"/>
</dbReference>
<dbReference type="HOGENOM" id="CLU_1423742_0_0_1"/>
<dbReference type="eggNOG" id="ENOG502R7N1">
    <property type="taxonomic scope" value="Eukaryota"/>
</dbReference>
<dbReference type="InParanoid" id="K3YN84"/>
<dbReference type="Proteomes" id="UP000004995">
    <property type="component" value="Unassembled WGS sequence"/>
</dbReference>
<reference evidence="4" key="1">
    <citation type="journal article" date="2012" name="Nat. Biotechnol.">
        <title>Reference genome sequence of the model plant Setaria.</title>
        <authorList>
            <person name="Bennetzen J.L."/>
            <person name="Schmutz J."/>
            <person name="Wang H."/>
            <person name="Percifield R."/>
            <person name="Hawkins J."/>
            <person name="Pontaroli A.C."/>
            <person name="Estep M."/>
            <person name="Feng L."/>
            <person name="Vaughn J.N."/>
            <person name="Grimwood J."/>
            <person name="Jenkins J."/>
            <person name="Barry K."/>
            <person name="Lindquist E."/>
            <person name="Hellsten U."/>
            <person name="Deshpande S."/>
            <person name="Wang X."/>
            <person name="Wu X."/>
            <person name="Mitros T."/>
            <person name="Triplett J."/>
            <person name="Yang X."/>
            <person name="Ye C.Y."/>
            <person name="Mauro-Herrera M."/>
            <person name="Wang L."/>
            <person name="Li P."/>
            <person name="Sharma M."/>
            <person name="Sharma R."/>
            <person name="Ronald P.C."/>
            <person name="Panaud O."/>
            <person name="Kellogg E.A."/>
            <person name="Brutnell T.P."/>
            <person name="Doust A.N."/>
            <person name="Tuskan G.A."/>
            <person name="Rokhsar D."/>
            <person name="Devos K.M."/>
        </authorList>
    </citation>
    <scope>NUCLEOTIDE SEQUENCE [LARGE SCALE GENOMIC DNA]</scope>
    <source>
        <strain evidence="4">cv. Yugu1</strain>
    </source>
</reference>
<dbReference type="OMA" id="GNRAMSI"/>
<evidence type="ECO:0000313" key="4">
    <source>
        <dbReference type="Proteomes" id="UP000004995"/>
    </source>
</evidence>
<evidence type="ECO:0000256" key="1">
    <source>
        <dbReference type="SAM" id="MobiDB-lite"/>
    </source>
</evidence>
<protein>
    <submittedName>
        <fullName evidence="3">Uncharacterized protein</fullName>
    </submittedName>
</protein>
<evidence type="ECO:0000256" key="2">
    <source>
        <dbReference type="SAM" id="Phobius"/>
    </source>
</evidence>
<feature type="region of interest" description="Disordered" evidence="1">
    <location>
        <begin position="1"/>
        <end position="25"/>
    </location>
</feature>
<keyword evidence="2" id="KW-0812">Transmembrane</keyword>
<keyword evidence="4" id="KW-1185">Reference proteome</keyword>
<reference evidence="3" key="2">
    <citation type="submission" date="2018-08" db="UniProtKB">
        <authorList>
            <consortium name="EnsemblPlants"/>
        </authorList>
    </citation>
    <scope>IDENTIFICATION</scope>
    <source>
        <strain evidence="3">Yugu1</strain>
    </source>
</reference>
<organism evidence="3 4">
    <name type="scientific">Setaria italica</name>
    <name type="common">Foxtail millet</name>
    <name type="synonym">Panicum italicum</name>
    <dbReference type="NCBI Taxonomy" id="4555"/>
    <lineage>
        <taxon>Eukaryota</taxon>
        <taxon>Viridiplantae</taxon>
        <taxon>Streptophyta</taxon>
        <taxon>Embryophyta</taxon>
        <taxon>Tracheophyta</taxon>
        <taxon>Spermatophyta</taxon>
        <taxon>Magnoliopsida</taxon>
        <taxon>Liliopsida</taxon>
        <taxon>Poales</taxon>
        <taxon>Poaceae</taxon>
        <taxon>PACMAD clade</taxon>
        <taxon>Panicoideae</taxon>
        <taxon>Panicodae</taxon>
        <taxon>Paniceae</taxon>
        <taxon>Cenchrinae</taxon>
        <taxon>Setaria</taxon>
    </lineage>
</organism>
<feature type="transmembrane region" description="Helical" evidence="2">
    <location>
        <begin position="69"/>
        <end position="86"/>
    </location>
</feature>
<feature type="transmembrane region" description="Helical" evidence="2">
    <location>
        <begin position="92"/>
        <end position="113"/>
    </location>
</feature>
<keyword evidence="2" id="KW-0472">Membrane</keyword>
<accession>K3YN84</accession>
<dbReference type="Gramene" id="KQL00576">
    <property type="protein sequence ID" value="KQL00576"/>
    <property type="gene ID" value="SETIT_015724mg"/>
</dbReference>
<feature type="transmembrane region" description="Helical" evidence="2">
    <location>
        <begin position="165"/>
        <end position="187"/>
    </location>
</feature>
<proteinExistence type="predicted"/>
<name>K3YN84_SETIT</name>
<sequence>MHLGEAKNPNADQGEAEEEQSKHAEAEHLACFAGDRRATSHQQVDVAECSTALSDCGATRPTMTTPGTTAMFAGLAILLFSVSAGFNSGAGAFGLLLCFAGVLAGANIVAVGIRMSGAYLAPVVPAVLAEARALAEFLRRNLAVVGLVMASCAVTAVSGEAGQELGFGMFALLLLGLSLISVGILGLSQMH</sequence>
<dbReference type="FunCoup" id="K3YN84">
    <property type="interactions" value="403"/>
</dbReference>
<keyword evidence="2" id="KW-1133">Transmembrane helix</keyword>